<dbReference type="Gene3D" id="3.40.630.30">
    <property type="match status" value="1"/>
</dbReference>
<proteinExistence type="predicted"/>
<sequence length="261" mass="28234">MTAWSADAVRRAAADWEWLPDGTRTVGSDLKILDYPDWTGVGVQAKQVDSDRQAKQIIEDASDQARAWGRDKINWWVGDSTRPADLEAELAARGAVHEETVAILALDLGDWSAGSRAAAGITAEQVRTREQYVDLDAVNVSVWDQQPITPDRLDRQLGEDAARGEFRVIGRLDGAAVCTAGCTVVDGVARLWGAATVESARRRGAYRAVLDLRLQLARDAGATLALVKGRTDTSAPILRRAGFTDYGEERILVLPLGAGPD</sequence>
<organism evidence="2 3">
    <name type="scientific">Microlunatus soli</name>
    <dbReference type="NCBI Taxonomy" id="630515"/>
    <lineage>
        <taxon>Bacteria</taxon>
        <taxon>Bacillati</taxon>
        <taxon>Actinomycetota</taxon>
        <taxon>Actinomycetes</taxon>
        <taxon>Propionibacteriales</taxon>
        <taxon>Propionibacteriaceae</taxon>
        <taxon>Microlunatus</taxon>
    </lineage>
</organism>
<evidence type="ECO:0000313" key="2">
    <source>
        <dbReference type="EMBL" id="SDT40303.1"/>
    </source>
</evidence>
<evidence type="ECO:0000259" key="1">
    <source>
        <dbReference type="PROSITE" id="PS51186"/>
    </source>
</evidence>
<dbReference type="InterPro" id="IPR000182">
    <property type="entry name" value="GNAT_dom"/>
</dbReference>
<protein>
    <recommendedName>
        <fullName evidence="1">N-acetyltransferase domain-containing protein</fullName>
    </recommendedName>
</protein>
<feature type="domain" description="N-acetyltransferase" evidence="1">
    <location>
        <begin position="124"/>
        <end position="261"/>
    </location>
</feature>
<dbReference type="Proteomes" id="UP000199103">
    <property type="component" value="Chromosome I"/>
</dbReference>
<accession>A0A1H2A345</accession>
<dbReference type="RefSeq" id="WP_091530081.1">
    <property type="nucleotide sequence ID" value="NZ_LT629772.1"/>
</dbReference>
<dbReference type="AlphaFoldDB" id="A0A1H2A345"/>
<gene>
    <name evidence="2" type="ORF">SAMN04489812_5631</name>
</gene>
<dbReference type="InterPro" id="IPR016181">
    <property type="entry name" value="Acyl_CoA_acyltransferase"/>
</dbReference>
<keyword evidence="3" id="KW-1185">Reference proteome</keyword>
<dbReference type="GO" id="GO:0016747">
    <property type="term" value="F:acyltransferase activity, transferring groups other than amino-acyl groups"/>
    <property type="evidence" value="ECO:0007669"/>
    <property type="project" value="InterPro"/>
</dbReference>
<name>A0A1H2A345_9ACTN</name>
<dbReference type="SUPFAM" id="SSF55729">
    <property type="entry name" value="Acyl-CoA N-acyltransferases (Nat)"/>
    <property type="match status" value="1"/>
</dbReference>
<dbReference type="STRING" id="630515.SAMN04489812_5631"/>
<dbReference type="OrthoDB" id="4375873at2"/>
<dbReference type="PROSITE" id="PS51186">
    <property type="entry name" value="GNAT"/>
    <property type="match status" value="1"/>
</dbReference>
<dbReference type="EMBL" id="LT629772">
    <property type="protein sequence ID" value="SDT40303.1"/>
    <property type="molecule type" value="Genomic_DNA"/>
</dbReference>
<reference evidence="2 3" key="1">
    <citation type="submission" date="2016-10" db="EMBL/GenBank/DDBJ databases">
        <authorList>
            <person name="de Groot N.N."/>
        </authorList>
    </citation>
    <scope>NUCLEOTIDE SEQUENCE [LARGE SCALE GENOMIC DNA]</scope>
    <source>
        <strain evidence="2 3">DSM 21800</strain>
    </source>
</reference>
<evidence type="ECO:0000313" key="3">
    <source>
        <dbReference type="Proteomes" id="UP000199103"/>
    </source>
</evidence>